<keyword evidence="3" id="KW-1185">Reference proteome</keyword>
<protein>
    <recommendedName>
        <fullName evidence="4">Secreted protein with PEP-CTERM sorting signal</fullName>
    </recommendedName>
</protein>
<sequence length="97" mass="10376">MTPTGNPKPKRADVRRVRQRLPTPAAVVAAVGIGSAAFLAVSIGFGAAEVFERWVLAPATAAGLIAGIWFFVAWKLRDPKRRRAKAKAQAKAKAKPE</sequence>
<evidence type="ECO:0000313" key="2">
    <source>
        <dbReference type="EMBL" id="GIF71501.1"/>
    </source>
</evidence>
<proteinExistence type="predicted"/>
<dbReference type="RefSeq" id="WP_203710972.1">
    <property type="nucleotide sequence ID" value="NZ_BONE01000005.1"/>
</dbReference>
<organism evidence="2 3">
    <name type="scientific">Asanoa siamensis</name>
    <dbReference type="NCBI Taxonomy" id="926357"/>
    <lineage>
        <taxon>Bacteria</taxon>
        <taxon>Bacillati</taxon>
        <taxon>Actinomycetota</taxon>
        <taxon>Actinomycetes</taxon>
        <taxon>Micromonosporales</taxon>
        <taxon>Micromonosporaceae</taxon>
        <taxon>Asanoa</taxon>
    </lineage>
</organism>
<gene>
    <name evidence="2" type="ORF">Asi02nite_10190</name>
</gene>
<keyword evidence="1" id="KW-0812">Transmembrane</keyword>
<feature type="transmembrane region" description="Helical" evidence="1">
    <location>
        <begin position="54"/>
        <end position="74"/>
    </location>
</feature>
<keyword evidence="1" id="KW-0472">Membrane</keyword>
<dbReference type="Proteomes" id="UP000604117">
    <property type="component" value="Unassembled WGS sequence"/>
</dbReference>
<evidence type="ECO:0000313" key="3">
    <source>
        <dbReference type="Proteomes" id="UP000604117"/>
    </source>
</evidence>
<keyword evidence="1" id="KW-1133">Transmembrane helix</keyword>
<accession>A0ABQ4CJQ2</accession>
<feature type="transmembrane region" description="Helical" evidence="1">
    <location>
        <begin position="21"/>
        <end position="48"/>
    </location>
</feature>
<comment type="caution">
    <text evidence="2">The sequence shown here is derived from an EMBL/GenBank/DDBJ whole genome shotgun (WGS) entry which is preliminary data.</text>
</comment>
<dbReference type="EMBL" id="BONE01000005">
    <property type="protein sequence ID" value="GIF71501.1"/>
    <property type="molecule type" value="Genomic_DNA"/>
</dbReference>
<evidence type="ECO:0008006" key="4">
    <source>
        <dbReference type="Google" id="ProtNLM"/>
    </source>
</evidence>
<name>A0ABQ4CJQ2_9ACTN</name>
<reference evidence="2 3" key="1">
    <citation type="submission" date="2021-01" db="EMBL/GenBank/DDBJ databases">
        <title>Whole genome shotgun sequence of Asanoa siamensis NBRC 107932.</title>
        <authorList>
            <person name="Komaki H."/>
            <person name="Tamura T."/>
        </authorList>
    </citation>
    <scope>NUCLEOTIDE SEQUENCE [LARGE SCALE GENOMIC DNA]</scope>
    <source>
        <strain evidence="2 3">NBRC 107932</strain>
    </source>
</reference>
<evidence type="ECO:0000256" key="1">
    <source>
        <dbReference type="SAM" id="Phobius"/>
    </source>
</evidence>